<reference evidence="1 2" key="1">
    <citation type="submission" date="2020-08" db="EMBL/GenBank/DDBJ databases">
        <authorList>
            <person name="Koutsovoulos G."/>
            <person name="Danchin GJ E."/>
        </authorList>
    </citation>
    <scope>NUCLEOTIDE SEQUENCE [LARGE SCALE GENOMIC DNA]</scope>
</reference>
<name>A0A6V7VS06_MELEN</name>
<evidence type="ECO:0000313" key="2">
    <source>
        <dbReference type="Proteomes" id="UP000580250"/>
    </source>
</evidence>
<accession>A0A6V7VS06</accession>
<dbReference type="PANTHER" id="PTHR22898">
    <property type="entry name" value="UNCHARACTERIZED GLYCOSOL TRANSFERASE-RELATED"/>
    <property type="match status" value="1"/>
</dbReference>
<dbReference type="PANTHER" id="PTHR22898:SF3">
    <property type="entry name" value="ALPHA-1,2-FUCOSYLTRANSFERASE-RELATED"/>
    <property type="match status" value="1"/>
</dbReference>
<evidence type="ECO:0000313" key="1">
    <source>
        <dbReference type="EMBL" id="CAD2177695.1"/>
    </source>
</evidence>
<organism evidence="1 2">
    <name type="scientific">Meloidogyne enterolobii</name>
    <name type="common">Root-knot nematode worm</name>
    <name type="synonym">Meloidogyne mayaguensis</name>
    <dbReference type="NCBI Taxonomy" id="390850"/>
    <lineage>
        <taxon>Eukaryota</taxon>
        <taxon>Metazoa</taxon>
        <taxon>Ecdysozoa</taxon>
        <taxon>Nematoda</taxon>
        <taxon>Chromadorea</taxon>
        <taxon>Rhabditida</taxon>
        <taxon>Tylenchina</taxon>
        <taxon>Tylenchomorpha</taxon>
        <taxon>Tylenchoidea</taxon>
        <taxon>Meloidogynidae</taxon>
        <taxon>Meloidogyninae</taxon>
        <taxon>Meloidogyne</taxon>
    </lineage>
</organism>
<gene>
    <name evidence="1" type="ORF">MENT_LOCUS29585</name>
</gene>
<protein>
    <submittedName>
        <fullName evidence="1">Uncharacterized protein</fullName>
    </submittedName>
</protein>
<dbReference type="AlphaFoldDB" id="A0A6V7VS06"/>
<dbReference type="EMBL" id="CAJEWN010000303">
    <property type="protein sequence ID" value="CAD2177695.1"/>
    <property type="molecule type" value="Genomic_DNA"/>
</dbReference>
<dbReference type="Proteomes" id="UP000580250">
    <property type="component" value="Unassembled WGS sequence"/>
</dbReference>
<proteinExistence type="predicted"/>
<comment type="caution">
    <text evidence="1">The sequence shown here is derived from an EMBL/GenBank/DDBJ whole genome shotgun (WGS) entry which is preliminary data.</text>
</comment>
<sequence length="144" mass="16868">MFTEKGVEYILKNELKHEKFGSSIVLLGEDKQFLYKLNITNKGKKIYIPKPMNRGHDMCFAITICNSFLLTASSSTYGWWIGYLLVKENAKVFFDADFSHSLVSIENFPYNWIPIIYDKKLNKIKNLRKILNINYQNKLISIDM</sequence>
<dbReference type="InterPro" id="IPR052501">
    <property type="entry name" value="Alpha-1-2_FucT"/>
</dbReference>